<reference evidence="1 2" key="1">
    <citation type="submission" date="2014-06" db="EMBL/GenBank/DDBJ databases">
        <title>Evolutionary Origins and Diversification of the Mycorrhizal Mutualists.</title>
        <authorList>
            <consortium name="DOE Joint Genome Institute"/>
            <consortium name="Mycorrhizal Genomics Consortium"/>
            <person name="Kohler A."/>
            <person name="Kuo A."/>
            <person name="Nagy L.G."/>
            <person name="Floudas D."/>
            <person name="Copeland A."/>
            <person name="Barry K.W."/>
            <person name="Cichocki N."/>
            <person name="Veneault-Fourrey C."/>
            <person name="LaButti K."/>
            <person name="Lindquist E.A."/>
            <person name="Lipzen A."/>
            <person name="Lundell T."/>
            <person name="Morin E."/>
            <person name="Murat C."/>
            <person name="Riley R."/>
            <person name="Ohm R."/>
            <person name="Sun H."/>
            <person name="Tunlid A."/>
            <person name="Henrissat B."/>
            <person name="Grigoriev I.V."/>
            <person name="Hibbett D.S."/>
            <person name="Martin F."/>
        </authorList>
    </citation>
    <scope>NUCLEOTIDE SEQUENCE [LARGE SCALE GENOMIC DNA]</scope>
    <source>
        <strain evidence="1 2">SS14</strain>
    </source>
</reference>
<accession>A0A0C9VTE1</accession>
<dbReference type="Pfam" id="PF01812">
    <property type="entry name" value="5-FTHF_cyc-lig"/>
    <property type="match status" value="1"/>
</dbReference>
<proteinExistence type="predicted"/>
<dbReference type="AlphaFoldDB" id="A0A0C9VTE1"/>
<name>A0A0C9VTE1_SPHS4</name>
<evidence type="ECO:0000313" key="2">
    <source>
        <dbReference type="Proteomes" id="UP000054279"/>
    </source>
</evidence>
<dbReference type="SUPFAM" id="SSF100950">
    <property type="entry name" value="NagB/RpiA/CoA transferase-like"/>
    <property type="match status" value="1"/>
</dbReference>
<dbReference type="EMBL" id="KN837137">
    <property type="protein sequence ID" value="KIJ41376.1"/>
    <property type="molecule type" value="Genomic_DNA"/>
</dbReference>
<keyword evidence="2" id="KW-1185">Reference proteome</keyword>
<dbReference type="Proteomes" id="UP000054279">
    <property type="component" value="Unassembled WGS sequence"/>
</dbReference>
<dbReference type="InterPro" id="IPR024185">
    <property type="entry name" value="FTHF_cligase-like_sf"/>
</dbReference>
<dbReference type="Gene3D" id="3.40.50.10420">
    <property type="entry name" value="NagB/RpiA/CoA transferase-like"/>
    <property type="match status" value="1"/>
</dbReference>
<organism evidence="1 2">
    <name type="scientific">Sphaerobolus stellatus (strain SS14)</name>
    <dbReference type="NCBI Taxonomy" id="990650"/>
    <lineage>
        <taxon>Eukaryota</taxon>
        <taxon>Fungi</taxon>
        <taxon>Dikarya</taxon>
        <taxon>Basidiomycota</taxon>
        <taxon>Agaricomycotina</taxon>
        <taxon>Agaricomycetes</taxon>
        <taxon>Phallomycetidae</taxon>
        <taxon>Geastrales</taxon>
        <taxon>Sphaerobolaceae</taxon>
        <taxon>Sphaerobolus</taxon>
    </lineage>
</organism>
<sequence>MKKTLDSFSPGEISYQCKSVLLPKVISITYRINSAGLSIPHVFSHLVFKRARVIGCYLSMPSGKLDTSEFVRSILKEGKIRFVPQIDLERGALDMLRVYDEAGLESLPSGR</sequence>
<gene>
    <name evidence="1" type="ORF">M422DRAFT_255567</name>
</gene>
<protein>
    <submittedName>
        <fullName evidence="1">Uncharacterized protein</fullName>
    </submittedName>
</protein>
<evidence type="ECO:0000313" key="1">
    <source>
        <dbReference type="EMBL" id="KIJ41376.1"/>
    </source>
</evidence>
<dbReference type="InterPro" id="IPR037171">
    <property type="entry name" value="NagB/RpiA_transferase-like"/>
</dbReference>
<dbReference type="HOGENOM" id="CLU_162409_0_0_1"/>
<dbReference type="InterPro" id="IPR002698">
    <property type="entry name" value="FTHF_cligase"/>
</dbReference>
<dbReference type="OrthoDB" id="2015992at2759"/>